<keyword evidence="2" id="KW-1185">Reference proteome</keyword>
<sequence length="747" mass="86938">MAELEVDQSNLPRVQEVSQYFSVLEDGALAHNLQEQEIEQYYSSNIQRNQLVQKDIRVAKRLQDEEQQRAQRLHAQATRQLEEQDSEYARRIQEELQHAAEEERKREEKDEEIAKRIQEEEELYVRQRNSCRRTDGGENSSTIGSPNTLQPSRPVFSEEEELAWHSRVHSPSPSTSDYEADHCERRRPFNREYADSVEQRHQPLRELPLRRRSGQSRSSFASQSSTTGRHLGGWSDVVRLIKNDLTEQGYLSYSSEDELFEPVYKLERILSRRQQASEWCGEQGTRLSHHSSMREGNSRMWQGDRVGRMERYRHSDYRDSGSVRSESRLVRRYSSSDCKSGNGQRRVRFQDDQGRHNFYIDGHGAFEENHGGKREIRRCPVRSYQGDIQVDRRTSLGEVNRTYRHEANGVRNSLSQEIREEEEDCGRLRERGRWEGGSCRVRAEHRPRAHSLREEWRQEGRESRRYREEPSRRRGRSERWQGNQEDRSSTEDEEVDRERERRREETRASRHPQRSLSASCRGCSSGAGPRVNRPSLDLGDLRQVLQDEELARRLQAEEEELLRGDLASASALERSDSKGDFTVAQVAQDEEIARFMQKQEVKAQLRAQELEDCGSGGEYREMRHVYDNTEVYDRQMPRERLNSEGLVSPGGECSPEHQPASPVTLAVQQHPFRNIAEELDPTFQRKENVRAGQSISGTCQIQTTPQAGPCEEPAFVAPTKRQNDKPGRAKSKEKKENSKSKENCKQQ</sequence>
<gene>
    <name evidence="1" type="ORF">PGIGA_G00072490</name>
</gene>
<dbReference type="Proteomes" id="UP000829447">
    <property type="component" value="Linkage Group LG16"/>
</dbReference>
<protein>
    <submittedName>
        <fullName evidence="1">Uncharacterized protein</fullName>
    </submittedName>
</protein>
<evidence type="ECO:0000313" key="1">
    <source>
        <dbReference type="EMBL" id="MCI4387298.1"/>
    </source>
</evidence>
<accession>A0ACC5X7L1</accession>
<comment type="caution">
    <text evidence="1">The sequence shown here is derived from an EMBL/GenBank/DDBJ whole genome shotgun (WGS) entry which is preliminary data.</text>
</comment>
<name>A0ACC5X7L1_PANGG</name>
<organism evidence="1 2">
    <name type="scientific">Pangasianodon gigas</name>
    <name type="common">Mekong giant catfish</name>
    <name type="synonym">Pangasius gigas</name>
    <dbReference type="NCBI Taxonomy" id="30993"/>
    <lineage>
        <taxon>Eukaryota</taxon>
        <taxon>Metazoa</taxon>
        <taxon>Chordata</taxon>
        <taxon>Craniata</taxon>
        <taxon>Vertebrata</taxon>
        <taxon>Euteleostomi</taxon>
        <taxon>Actinopterygii</taxon>
        <taxon>Neopterygii</taxon>
        <taxon>Teleostei</taxon>
        <taxon>Ostariophysi</taxon>
        <taxon>Siluriformes</taxon>
        <taxon>Pangasiidae</taxon>
        <taxon>Pangasianodon</taxon>
    </lineage>
</organism>
<proteinExistence type="predicted"/>
<dbReference type="EMBL" id="CM040469">
    <property type="protein sequence ID" value="MCI4387298.1"/>
    <property type="molecule type" value="Genomic_DNA"/>
</dbReference>
<reference evidence="1 2" key="1">
    <citation type="journal article" date="2022" name="bioRxiv">
        <title>An ancient truncated duplication of the anti-Mullerian hormone receptor type 2 gene is a potential conserved master sex determinant in the Pangasiidae catfish family.</title>
        <authorList>
            <person name="Wen M."/>
            <person name="Pan Q."/>
            <person name="Jouanno E."/>
            <person name="Montfort J."/>
            <person name="Zahm M."/>
            <person name="Cabau C."/>
            <person name="Klopp C."/>
            <person name="Iampietro C."/>
            <person name="Roques C."/>
            <person name="Bouchez O."/>
            <person name="Castinel A."/>
            <person name="Donnadieu C."/>
            <person name="Parrinello H."/>
            <person name="Poncet C."/>
            <person name="Belmonte E."/>
            <person name="Gautier V."/>
            <person name="Avarre J.-C."/>
            <person name="Dugue R."/>
            <person name="Gustiano R."/>
            <person name="Ha T.T.T."/>
            <person name="Campet M."/>
            <person name="Sriphairoj K."/>
            <person name="Ribolli J."/>
            <person name="de Almeida F.L."/>
            <person name="Desvignes T."/>
            <person name="Postlethwait J.H."/>
            <person name="Bucao C.F."/>
            <person name="Robinson-Rechavi M."/>
            <person name="Bobe J."/>
            <person name="Herpin A."/>
            <person name="Guiguen Y."/>
        </authorList>
    </citation>
    <scope>NUCLEOTIDE SEQUENCE [LARGE SCALE GENOMIC DNA]</scope>
    <source>
        <strain evidence="1">YG-Dec2019</strain>
    </source>
</reference>
<evidence type="ECO:0000313" key="2">
    <source>
        <dbReference type="Proteomes" id="UP000829447"/>
    </source>
</evidence>